<dbReference type="Pfam" id="PF06824">
    <property type="entry name" value="Glyco_hydro_125"/>
    <property type="match status" value="1"/>
</dbReference>
<keyword evidence="2" id="KW-0378">Hydrolase</keyword>
<feature type="chain" id="PRO_5046475485" evidence="1">
    <location>
        <begin position="25"/>
        <end position="476"/>
    </location>
</feature>
<dbReference type="PIRSF" id="PIRSF028846">
    <property type="entry name" value="UCP028846"/>
    <property type="match status" value="1"/>
</dbReference>
<name>A0ABT5IEM0_9CAUL</name>
<dbReference type="InterPro" id="IPR008928">
    <property type="entry name" value="6-hairpin_glycosidase_sf"/>
</dbReference>
<dbReference type="Gene3D" id="1.50.10.10">
    <property type="match status" value="1"/>
</dbReference>
<sequence>MQRRQFLTTLGATTLGALATPALAEIPPMSPQVASGVRLPPQQRGFRSAAVEATIAKARRAIRNPALARLFENTYPNTLDTTVELGEVDGKPDTFVITGDIKALWLRDSSAQVTPYLPLVTDDKALQRLFVGLIHRQARCILIDPYANAYMHDPKARTDLSWSQTDFTDMKPGVAERKWEIDSLCYPVRLSYLYWRQTGDVSAFDDTWRAAMHTIVDTFRVQQRKETNGPYRFQRTASEPTETLARGYGAPTRKVGLIHSGFRPSDDACLYPFLIPANHFAVVSLRQLAELAEPSGLGAAFAQSCLALAQEVSDALNAYGRLGAPGGGDMWAYEVDGFGNGLFMDDANVPSLLSLPYLGACRIDDPLYLRTRRAVLSRRNPYYFEGKVLSGVGSPHSEPDTVWPIALMMQILTTQDKAEQRTCLEGILRASAPRGFVNESVHKDDASHFTRSWFAWANSLFGETVLTLMRSAPDLL</sequence>
<dbReference type="Proteomes" id="UP001216595">
    <property type="component" value="Unassembled WGS sequence"/>
</dbReference>
<keyword evidence="3" id="KW-1185">Reference proteome</keyword>
<evidence type="ECO:0000313" key="2">
    <source>
        <dbReference type="EMBL" id="MDC7694300.1"/>
    </source>
</evidence>
<dbReference type="InterPro" id="IPR008313">
    <property type="entry name" value="GH125"/>
</dbReference>
<protein>
    <submittedName>
        <fullName evidence="2">Glycoside hydrolase family 125 protein</fullName>
    </submittedName>
</protein>
<dbReference type="PANTHER" id="PTHR31047">
    <property type="entry name" value="MEIOTICALLY UP-REGULATED GENE 157 PROTEIN"/>
    <property type="match status" value="1"/>
</dbReference>
<dbReference type="RefSeq" id="WP_272741015.1">
    <property type="nucleotide sequence ID" value="NZ_JAQQKW010000004.1"/>
</dbReference>
<keyword evidence="1" id="KW-0732">Signal</keyword>
<comment type="caution">
    <text evidence="2">The sequence shown here is derived from an EMBL/GenBank/DDBJ whole genome shotgun (WGS) entry which is preliminary data.</text>
</comment>
<evidence type="ECO:0000256" key="1">
    <source>
        <dbReference type="SAM" id="SignalP"/>
    </source>
</evidence>
<proteinExistence type="predicted"/>
<feature type="signal peptide" evidence="1">
    <location>
        <begin position="1"/>
        <end position="24"/>
    </location>
</feature>
<reference evidence="2 3" key="1">
    <citation type="submission" date="2023-01" db="EMBL/GenBank/DDBJ databases">
        <title>Novel species of the genus Asticcacaulis isolated from rivers.</title>
        <authorList>
            <person name="Lu H."/>
        </authorList>
    </citation>
    <scope>NUCLEOTIDE SEQUENCE [LARGE SCALE GENOMIC DNA]</scope>
    <source>
        <strain evidence="2 3">DXS10W</strain>
    </source>
</reference>
<evidence type="ECO:0000313" key="3">
    <source>
        <dbReference type="Proteomes" id="UP001216595"/>
    </source>
</evidence>
<dbReference type="PANTHER" id="PTHR31047:SF0">
    <property type="entry name" value="MEIOTICALLY UP-REGULATED GENE 157 PROTEIN"/>
    <property type="match status" value="1"/>
</dbReference>
<organism evidence="2 3">
    <name type="scientific">Asticcacaulis currens</name>
    <dbReference type="NCBI Taxonomy" id="2984210"/>
    <lineage>
        <taxon>Bacteria</taxon>
        <taxon>Pseudomonadati</taxon>
        <taxon>Pseudomonadota</taxon>
        <taxon>Alphaproteobacteria</taxon>
        <taxon>Caulobacterales</taxon>
        <taxon>Caulobacteraceae</taxon>
        <taxon>Asticcacaulis</taxon>
    </lineage>
</organism>
<gene>
    <name evidence="2" type="ORF">PQU94_08405</name>
</gene>
<dbReference type="InterPro" id="IPR012341">
    <property type="entry name" value="6hp_glycosidase-like_sf"/>
</dbReference>
<dbReference type="SMART" id="SM01149">
    <property type="entry name" value="DUF1237"/>
    <property type="match status" value="1"/>
</dbReference>
<accession>A0ABT5IEM0</accession>
<dbReference type="GO" id="GO:0016787">
    <property type="term" value="F:hydrolase activity"/>
    <property type="evidence" value="ECO:0007669"/>
    <property type="project" value="UniProtKB-KW"/>
</dbReference>
<dbReference type="EMBL" id="JAQQKW010000004">
    <property type="protein sequence ID" value="MDC7694300.1"/>
    <property type="molecule type" value="Genomic_DNA"/>
</dbReference>
<dbReference type="SUPFAM" id="SSF48208">
    <property type="entry name" value="Six-hairpin glycosidases"/>
    <property type="match status" value="1"/>
</dbReference>